<accession>A0A0D3ISV0</accession>
<name>A0A0D3ISV0_EMIH1</name>
<dbReference type="GeneID" id="17260537"/>
<dbReference type="RefSeq" id="XP_005766764.1">
    <property type="nucleotide sequence ID" value="XM_005766707.1"/>
</dbReference>
<dbReference type="Proteomes" id="UP000013827">
    <property type="component" value="Unassembled WGS sequence"/>
</dbReference>
<protein>
    <submittedName>
        <fullName evidence="1">Uncharacterized protein</fullName>
    </submittedName>
</protein>
<evidence type="ECO:0000313" key="2">
    <source>
        <dbReference type="Proteomes" id="UP000013827"/>
    </source>
</evidence>
<sequence length="356" mass="39831">MEATKSQIHVDRELVGGPLVCCPGSVPKAHTYCCGPCGLGSYDAIIAEHWAREPSKWSREFDGRLERWDVEAKPPLELSMPQLGWLDSPWNPLFCLSVMYPRSLSCCAPIGCCLCCPGMHTVDVASPEAFVPVMLGVAEEHNLCPEELRGLLWMEFNIAPETLITLDDVEWRRNPNVEWDGLLGFKGNGNRTTDASCAGTCLTLFSTRDGGVMRFSTSPSGRWIAIPLGASFLYVPQPGDKFTYQGKEVELEPGDLIRVSYPKWEKTTELTQAVQSYAYVVRKLAARAPDGSAAYTKHYDRFREWSEGPWPHPPLCGFFLCHLSGEQRREDITRALNRYQVLMFPPAPRAGATMHR</sequence>
<keyword evidence="2" id="KW-1185">Reference proteome</keyword>
<dbReference type="HOGENOM" id="CLU_066772_0_0_1"/>
<dbReference type="KEGG" id="ehx:EMIHUDRAFT_436849"/>
<proteinExistence type="predicted"/>
<dbReference type="EnsemblProtists" id="EOD14335">
    <property type="protein sequence ID" value="EOD14335"/>
    <property type="gene ID" value="EMIHUDRAFT_436849"/>
</dbReference>
<reference evidence="1" key="2">
    <citation type="submission" date="2024-10" db="UniProtKB">
        <authorList>
            <consortium name="EnsemblProtists"/>
        </authorList>
    </citation>
    <scope>IDENTIFICATION</scope>
</reference>
<dbReference type="PaxDb" id="2903-EOD14335"/>
<reference evidence="2" key="1">
    <citation type="journal article" date="2013" name="Nature">
        <title>Pan genome of the phytoplankton Emiliania underpins its global distribution.</title>
        <authorList>
            <person name="Read B.A."/>
            <person name="Kegel J."/>
            <person name="Klute M.J."/>
            <person name="Kuo A."/>
            <person name="Lefebvre S.C."/>
            <person name="Maumus F."/>
            <person name="Mayer C."/>
            <person name="Miller J."/>
            <person name="Monier A."/>
            <person name="Salamov A."/>
            <person name="Young J."/>
            <person name="Aguilar M."/>
            <person name="Claverie J.M."/>
            <person name="Frickenhaus S."/>
            <person name="Gonzalez K."/>
            <person name="Herman E.K."/>
            <person name="Lin Y.C."/>
            <person name="Napier J."/>
            <person name="Ogata H."/>
            <person name="Sarno A.F."/>
            <person name="Shmutz J."/>
            <person name="Schroeder D."/>
            <person name="de Vargas C."/>
            <person name="Verret F."/>
            <person name="von Dassow P."/>
            <person name="Valentin K."/>
            <person name="Van de Peer Y."/>
            <person name="Wheeler G."/>
            <person name="Dacks J.B."/>
            <person name="Delwiche C.F."/>
            <person name="Dyhrman S.T."/>
            <person name="Glockner G."/>
            <person name="John U."/>
            <person name="Richards T."/>
            <person name="Worden A.Z."/>
            <person name="Zhang X."/>
            <person name="Grigoriev I.V."/>
            <person name="Allen A.E."/>
            <person name="Bidle K."/>
            <person name="Borodovsky M."/>
            <person name="Bowler C."/>
            <person name="Brownlee C."/>
            <person name="Cock J.M."/>
            <person name="Elias M."/>
            <person name="Gladyshev V.N."/>
            <person name="Groth M."/>
            <person name="Guda C."/>
            <person name="Hadaegh A."/>
            <person name="Iglesias-Rodriguez M.D."/>
            <person name="Jenkins J."/>
            <person name="Jones B.M."/>
            <person name="Lawson T."/>
            <person name="Leese F."/>
            <person name="Lindquist E."/>
            <person name="Lobanov A."/>
            <person name="Lomsadze A."/>
            <person name="Malik S.B."/>
            <person name="Marsh M.E."/>
            <person name="Mackinder L."/>
            <person name="Mock T."/>
            <person name="Mueller-Roeber B."/>
            <person name="Pagarete A."/>
            <person name="Parker M."/>
            <person name="Probert I."/>
            <person name="Quesneville H."/>
            <person name="Raines C."/>
            <person name="Rensing S.A."/>
            <person name="Riano-Pachon D.M."/>
            <person name="Richier S."/>
            <person name="Rokitta S."/>
            <person name="Shiraiwa Y."/>
            <person name="Soanes D.M."/>
            <person name="van der Giezen M."/>
            <person name="Wahlund T.M."/>
            <person name="Williams B."/>
            <person name="Wilson W."/>
            <person name="Wolfe G."/>
            <person name="Wurch L.L."/>
        </authorList>
    </citation>
    <scope>NUCLEOTIDE SEQUENCE</scope>
</reference>
<dbReference type="OMA" id="RWINIDP"/>
<evidence type="ECO:0000313" key="1">
    <source>
        <dbReference type="EnsemblProtists" id="EOD14335"/>
    </source>
</evidence>
<dbReference type="AlphaFoldDB" id="A0A0D3ISV0"/>
<organism evidence="1 2">
    <name type="scientific">Emiliania huxleyi (strain CCMP1516)</name>
    <dbReference type="NCBI Taxonomy" id="280463"/>
    <lineage>
        <taxon>Eukaryota</taxon>
        <taxon>Haptista</taxon>
        <taxon>Haptophyta</taxon>
        <taxon>Prymnesiophyceae</taxon>
        <taxon>Isochrysidales</taxon>
        <taxon>Noelaerhabdaceae</taxon>
        <taxon>Emiliania</taxon>
    </lineage>
</organism>